<evidence type="ECO:0000256" key="5">
    <source>
        <dbReference type="ARBA" id="ARBA00022840"/>
    </source>
</evidence>
<dbReference type="Pfam" id="PF17042">
    <property type="entry name" value="NBD_C"/>
    <property type="match status" value="1"/>
</dbReference>
<keyword evidence="6" id="KW-0119">Carbohydrate metabolism</keyword>
<reference evidence="9 10" key="1">
    <citation type="submission" date="2024-02" db="EMBL/GenBank/DDBJ databases">
        <title>De novo assembly and annotation of 12 fungi associated with fruit tree decline syndrome in Ontario, Canada.</title>
        <authorList>
            <person name="Sulman M."/>
            <person name="Ellouze W."/>
            <person name="Ilyukhin E."/>
        </authorList>
    </citation>
    <scope>NUCLEOTIDE SEQUENCE [LARGE SCALE GENOMIC DNA]</scope>
    <source>
        <strain evidence="9 10">M97-236</strain>
    </source>
</reference>
<comment type="caution">
    <text evidence="9">The sequence shown here is derived from an EMBL/GenBank/DDBJ whole genome shotgun (WGS) entry which is preliminary data.</text>
</comment>
<evidence type="ECO:0000259" key="7">
    <source>
        <dbReference type="Pfam" id="PF07005"/>
    </source>
</evidence>
<evidence type="ECO:0000313" key="9">
    <source>
        <dbReference type="EMBL" id="KAL1599415.1"/>
    </source>
</evidence>
<evidence type="ECO:0000256" key="1">
    <source>
        <dbReference type="ARBA" id="ARBA00005715"/>
    </source>
</evidence>
<evidence type="ECO:0000256" key="3">
    <source>
        <dbReference type="ARBA" id="ARBA00022741"/>
    </source>
</evidence>
<dbReference type="InterPro" id="IPR010737">
    <property type="entry name" value="4-carb_acid_sugar_kinase_N"/>
</dbReference>
<evidence type="ECO:0000256" key="4">
    <source>
        <dbReference type="ARBA" id="ARBA00022777"/>
    </source>
</evidence>
<evidence type="ECO:0000256" key="6">
    <source>
        <dbReference type="ARBA" id="ARBA00023277"/>
    </source>
</evidence>
<feature type="domain" description="Four-carbon acid sugar kinase N-terminal" evidence="7">
    <location>
        <begin position="47"/>
        <end position="285"/>
    </location>
</feature>
<evidence type="ECO:0000259" key="8">
    <source>
        <dbReference type="Pfam" id="PF17042"/>
    </source>
</evidence>
<dbReference type="Gene3D" id="3.40.50.10840">
    <property type="entry name" value="Putative sugar-binding, N-terminal domain"/>
    <property type="match status" value="1"/>
</dbReference>
<keyword evidence="4" id="KW-0418">Kinase</keyword>
<dbReference type="Pfam" id="PF07005">
    <property type="entry name" value="SBD_N"/>
    <property type="match status" value="1"/>
</dbReference>
<keyword evidence="2" id="KW-0808">Transferase</keyword>
<gene>
    <name evidence="9" type="ORF">SLS59_006433</name>
</gene>
<keyword evidence="5" id="KW-0067">ATP-binding</keyword>
<dbReference type="Gene3D" id="3.40.980.20">
    <property type="entry name" value="Four-carbon acid sugar kinase, nucleotide binding domain"/>
    <property type="match status" value="1"/>
</dbReference>
<dbReference type="SUPFAM" id="SSF142764">
    <property type="entry name" value="YgbK-like"/>
    <property type="match status" value="1"/>
</dbReference>
<sequence>MASSSHTPTPLPLKKTLEELPTLSSSSTELRSQTRNAIQGSSEIPILVALDDDPTGTQTCHDIHVLTTWSVPVLTAEFESTAPGSGFFILTNSRALHPPAARELTIEICQNLKEAAAQVGKRFEVVLRGDSTLRGHFPVEPEAVEEALGASDAWILAPFFLQGGRFTIDDIHYVAEGDVLVPAAETPFAKDATFGFKSSHMADWVVEKSKGGISRDRVRGLSLTDIRQGGPDKINEILQGASKGTVFIVNAAAEEDMDVVVLGILQASAAGKKFLFRSAAAFVSARLGISPIPPITARKLQLSTATGGLIIAGSYVPKTTTQLKALVEVAGDKLTTVELNVNKLLESEASRSQELTHALEIATGALQQPKDVLIMTSRDLITGADERSSLDIGSVVAAALVTFLEQLEVKPRYLIAKGGITSSDMATKGLKMKKATVVGQAAPGVPLWRCDEPTSKWPGLPYVVFPGNVGGDYTLAEVAEKWRPMIPVNRC</sequence>
<dbReference type="InterPro" id="IPR042213">
    <property type="entry name" value="NBD_C_sf"/>
</dbReference>
<keyword evidence="10" id="KW-1185">Reference proteome</keyword>
<name>A0ABR3R4Q6_9PLEO</name>
<proteinExistence type="inferred from homology"/>
<comment type="similarity">
    <text evidence="1">Belongs to the four-carbon acid sugar kinase family.</text>
</comment>
<evidence type="ECO:0008006" key="11">
    <source>
        <dbReference type="Google" id="ProtNLM"/>
    </source>
</evidence>
<dbReference type="Proteomes" id="UP001521222">
    <property type="component" value="Unassembled WGS sequence"/>
</dbReference>
<dbReference type="InterPro" id="IPR037051">
    <property type="entry name" value="4-carb_acid_sugar_kinase_N_sf"/>
</dbReference>
<accession>A0ABR3R4Q6</accession>
<evidence type="ECO:0000313" key="10">
    <source>
        <dbReference type="Proteomes" id="UP001521222"/>
    </source>
</evidence>
<keyword evidence="3" id="KW-0547">Nucleotide-binding</keyword>
<evidence type="ECO:0000256" key="2">
    <source>
        <dbReference type="ARBA" id="ARBA00022679"/>
    </source>
</evidence>
<dbReference type="EMBL" id="JAKIXB020000020">
    <property type="protein sequence ID" value="KAL1599415.1"/>
    <property type="molecule type" value="Genomic_DNA"/>
</dbReference>
<dbReference type="InterPro" id="IPR031475">
    <property type="entry name" value="NBD_C"/>
</dbReference>
<protein>
    <recommendedName>
        <fullName evidence="11">Ketose-bisphosphate aldolase class-II family protein</fullName>
    </recommendedName>
</protein>
<organism evidence="9 10">
    <name type="scientific">Nothophoma quercina</name>
    <dbReference type="NCBI Taxonomy" id="749835"/>
    <lineage>
        <taxon>Eukaryota</taxon>
        <taxon>Fungi</taxon>
        <taxon>Dikarya</taxon>
        <taxon>Ascomycota</taxon>
        <taxon>Pezizomycotina</taxon>
        <taxon>Dothideomycetes</taxon>
        <taxon>Pleosporomycetidae</taxon>
        <taxon>Pleosporales</taxon>
        <taxon>Pleosporineae</taxon>
        <taxon>Didymellaceae</taxon>
        <taxon>Nothophoma</taxon>
    </lineage>
</organism>
<feature type="domain" description="Four-carbon acid sugar kinase nucleotide binding" evidence="8">
    <location>
        <begin position="309"/>
        <end position="475"/>
    </location>
</feature>